<dbReference type="PRINTS" id="PR00412">
    <property type="entry name" value="EPOXHYDRLASE"/>
</dbReference>
<dbReference type="InterPro" id="IPR050266">
    <property type="entry name" value="AB_hydrolase_sf"/>
</dbReference>
<proteinExistence type="predicted"/>
<dbReference type="InterPro" id="IPR000639">
    <property type="entry name" value="Epox_hydrolase-like"/>
</dbReference>
<evidence type="ECO:0000259" key="2">
    <source>
        <dbReference type="Pfam" id="PF00561"/>
    </source>
</evidence>
<dbReference type="PANTHER" id="PTHR43798">
    <property type="entry name" value="MONOACYLGLYCEROL LIPASE"/>
    <property type="match status" value="1"/>
</dbReference>
<dbReference type="Gene3D" id="3.40.50.1820">
    <property type="entry name" value="alpha/beta hydrolase"/>
    <property type="match status" value="1"/>
</dbReference>
<dbReference type="PRINTS" id="PR00111">
    <property type="entry name" value="ABHYDROLASE"/>
</dbReference>
<name>A0ABQ2CTM4_9DEIO</name>
<accession>A0ABQ2CTM4</accession>
<feature type="domain" description="AB hydrolase-1" evidence="2">
    <location>
        <begin position="25"/>
        <end position="262"/>
    </location>
</feature>
<dbReference type="Pfam" id="PF00561">
    <property type="entry name" value="Abhydrolase_1"/>
    <property type="match status" value="1"/>
</dbReference>
<dbReference type="SUPFAM" id="SSF53474">
    <property type="entry name" value="alpha/beta-Hydrolases"/>
    <property type="match status" value="1"/>
</dbReference>
<keyword evidence="1 3" id="KW-0378">Hydrolase</keyword>
<keyword evidence="4" id="KW-1185">Reference proteome</keyword>
<evidence type="ECO:0000313" key="4">
    <source>
        <dbReference type="Proteomes" id="UP000632222"/>
    </source>
</evidence>
<organism evidence="3 4">
    <name type="scientific">Deinococcus roseus</name>
    <dbReference type="NCBI Taxonomy" id="392414"/>
    <lineage>
        <taxon>Bacteria</taxon>
        <taxon>Thermotogati</taxon>
        <taxon>Deinococcota</taxon>
        <taxon>Deinococci</taxon>
        <taxon>Deinococcales</taxon>
        <taxon>Deinococcaceae</taxon>
        <taxon>Deinococcus</taxon>
    </lineage>
</organism>
<dbReference type="RefSeq" id="WP_188998337.1">
    <property type="nucleotide sequence ID" value="NZ_BMOD01000001.1"/>
</dbReference>
<dbReference type="InterPro" id="IPR029058">
    <property type="entry name" value="AB_hydrolase_fold"/>
</dbReference>
<gene>
    <name evidence="3" type="ORF">GCM10008938_01480</name>
</gene>
<evidence type="ECO:0000313" key="3">
    <source>
        <dbReference type="EMBL" id="GGJ19160.1"/>
    </source>
</evidence>
<protein>
    <submittedName>
        <fullName evidence="3">Hydrolase, alpha/beta fold protein</fullName>
    </submittedName>
</protein>
<comment type="caution">
    <text evidence="3">The sequence shown here is derived from an EMBL/GenBank/DDBJ whole genome shotgun (WGS) entry which is preliminary data.</text>
</comment>
<dbReference type="GO" id="GO:0016787">
    <property type="term" value="F:hydrolase activity"/>
    <property type="evidence" value="ECO:0007669"/>
    <property type="project" value="UniProtKB-KW"/>
</dbReference>
<sequence length="298" mass="33919">MQQEYSRTIELGQRKIHHLEAGQGPPLVLLHGTAIDSAWLSYGKHLMHFAQHFHVFAPDFPGYGQSVDPDRRYQTRDYVAFLPEFFEAVGLQKASVVAFSMGGAIALQVALKHPELFEKLVLVDSFGLFGRIHVPLLPRLGIRSEKFALWLWDLSRKHPFFLGLVLKLLVIHNPRLVTSELLTELQGEMHNPETFLRWMQSELGWTEYTTNLFAELPGLKVSTLLIHAEQDRVTPASRTHYAVKKIPGARHMIIPQSGHWVMREQPEVWRKCVLDFLLEGVMPANEPSSFPSSNPSST</sequence>
<dbReference type="InterPro" id="IPR000073">
    <property type="entry name" value="AB_hydrolase_1"/>
</dbReference>
<dbReference type="PANTHER" id="PTHR43798:SF31">
    <property type="entry name" value="AB HYDROLASE SUPERFAMILY PROTEIN YCLE"/>
    <property type="match status" value="1"/>
</dbReference>
<dbReference type="Proteomes" id="UP000632222">
    <property type="component" value="Unassembled WGS sequence"/>
</dbReference>
<evidence type="ECO:0000256" key="1">
    <source>
        <dbReference type="ARBA" id="ARBA00022801"/>
    </source>
</evidence>
<dbReference type="EMBL" id="BMOD01000001">
    <property type="protein sequence ID" value="GGJ19160.1"/>
    <property type="molecule type" value="Genomic_DNA"/>
</dbReference>
<reference evidence="4" key="1">
    <citation type="journal article" date="2019" name="Int. J. Syst. Evol. Microbiol.">
        <title>The Global Catalogue of Microorganisms (GCM) 10K type strain sequencing project: providing services to taxonomists for standard genome sequencing and annotation.</title>
        <authorList>
            <consortium name="The Broad Institute Genomics Platform"/>
            <consortium name="The Broad Institute Genome Sequencing Center for Infectious Disease"/>
            <person name="Wu L."/>
            <person name="Ma J."/>
        </authorList>
    </citation>
    <scope>NUCLEOTIDE SEQUENCE [LARGE SCALE GENOMIC DNA]</scope>
    <source>
        <strain evidence="4">JCM 14370</strain>
    </source>
</reference>